<evidence type="ECO:0000313" key="10">
    <source>
        <dbReference type="Proteomes" id="UP000694844"/>
    </source>
</evidence>
<dbReference type="OrthoDB" id="6339427at2759"/>
<keyword evidence="10" id="KW-1185">Reference proteome</keyword>
<feature type="transmembrane region" description="Helical" evidence="8">
    <location>
        <begin position="168"/>
        <end position="188"/>
    </location>
</feature>
<dbReference type="InterPro" id="IPR050814">
    <property type="entry name" value="Myo-inositol_Transporter"/>
</dbReference>
<dbReference type="PROSITE" id="PS00217">
    <property type="entry name" value="SUGAR_TRANSPORT_2"/>
    <property type="match status" value="1"/>
</dbReference>
<dbReference type="InterPro" id="IPR005828">
    <property type="entry name" value="MFS_sugar_transport-like"/>
</dbReference>
<dbReference type="InterPro" id="IPR003663">
    <property type="entry name" value="Sugar/inositol_transpt"/>
</dbReference>
<dbReference type="FunFam" id="1.20.1250.20:FF:000177">
    <property type="entry name" value="proton myo-inositol cotransporter isoform X1"/>
    <property type="match status" value="1"/>
</dbReference>
<comment type="similarity">
    <text evidence="2 7">Belongs to the major facilitator superfamily. Sugar transporter (TC 2.A.1.1) family.</text>
</comment>
<dbReference type="Gene3D" id="1.20.1250.20">
    <property type="entry name" value="MFS general substrate transporter like domains"/>
    <property type="match status" value="2"/>
</dbReference>
<dbReference type="KEGG" id="cvn:111105718"/>
<reference evidence="11" key="1">
    <citation type="submission" date="2025-08" db="UniProtKB">
        <authorList>
            <consortium name="RefSeq"/>
        </authorList>
    </citation>
    <scope>IDENTIFICATION</scope>
    <source>
        <tissue evidence="11">Whole sample</tissue>
    </source>
</reference>
<evidence type="ECO:0000256" key="3">
    <source>
        <dbReference type="ARBA" id="ARBA00022448"/>
    </source>
</evidence>
<comment type="subcellular location">
    <subcellularLocation>
        <location evidence="1">Membrane</location>
        <topology evidence="1">Multi-pass membrane protein</topology>
    </subcellularLocation>
</comment>
<feature type="transmembrane region" description="Helical" evidence="8">
    <location>
        <begin position="519"/>
        <end position="539"/>
    </location>
</feature>
<dbReference type="PROSITE" id="PS00216">
    <property type="entry name" value="SUGAR_TRANSPORT_1"/>
    <property type="match status" value="1"/>
</dbReference>
<gene>
    <name evidence="11" type="primary">LOC111105718</name>
</gene>
<feature type="transmembrane region" description="Helical" evidence="8">
    <location>
        <begin position="257"/>
        <end position="278"/>
    </location>
</feature>
<feature type="transmembrane region" description="Helical" evidence="8">
    <location>
        <begin position="227"/>
        <end position="245"/>
    </location>
</feature>
<feature type="transmembrane region" description="Helical" evidence="8">
    <location>
        <begin position="194"/>
        <end position="215"/>
    </location>
</feature>
<dbReference type="Proteomes" id="UP000694844">
    <property type="component" value="Chromosome 8"/>
</dbReference>
<dbReference type="GO" id="GO:0016324">
    <property type="term" value="C:apical plasma membrane"/>
    <property type="evidence" value="ECO:0007669"/>
    <property type="project" value="TreeGrafter"/>
</dbReference>
<name>A0A8B8AYH9_CRAVI</name>
<evidence type="ECO:0000256" key="2">
    <source>
        <dbReference type="ARBA" id="ARBA00010992"/>
    </source>
</evidence>
<evidence type="ECO:0000256" key="6">
    <source>
        <dbReference type="ARBA" id="ARBA00023136"/>
    </source>
</evidence>
<dbReference type="Pfam" id="PF00083">
    <property type="entry name" value="Sugar_tr"/>
    <property type="match status" value="2"/>
</dbReference>
<dbReference type="InterPro" id="IPR036259">
    <property type="entry name" value="MFS_trans_sf"/>
</dbReference>
<dbReference type="PANTHER" id="PTHR48020:SF12">
    <property type="entry name" value="PROTON MYO-INOSITOL COTRANSPORTER"/>
    <property type="match status" value="1"/>
</dbReference>
<dbReference type="RefSeq" id="XP_022295803.1">
    <property type="nucleotide sequence ID" value="XM_022440095.1"/>
</dbReference>
<feature type="transmembrane region" description="Helical" evidence="8">
    <location>
        <begin position="590"/>
        <end position="608"/>
    </location>
</feature>
<dbReference type="PROSITE" id="PS50850">
    <property type="entry name" value="MFS"/>
    <property type="match status" value="1"/>
</dbReference>
<evidence type="ECO:0000256" key="4">
    <source>
        <dbReference type="ARBA" id="ARBA00022692"/>
    </source>
</evidence>
<feature type="transmembrane region" description="Helical" evidence="8">
    <location>
        <begin position="383"/>
        <end position="406"/>
    </location>
</feature>
<dbReference type="InterPro" id="IPR020846">
    <property type="entry name" value="MFS_dom"/>
</dbReference>
<keyword evidence="4 8" id="KW-0812">Transmembrane</keyword>
<keyword evidence="3 7" id="KW-0813">Transport</keyword>
<feature type="domain" description="Major facilitator superfamily (MFS) profile" evidence="9">
    <location>
        <begin position="103"/>
        <end position="612"/>
    </location>
</feature>
<protein>
    <submittedName>
        <fullName evidence="11">Proton myo-inositol cotransporter-like</fullName>
    </submittedName>
</protein>
<keyword evidence="5 8" id="KW-1133">Transmembrane helix</keyword>
<sequence>MVDFVSCKVKVKVKVKGVTRSVLVERDTCYLLIVISCDALSMSTDTDSDDIEFEAFSMTEKRPLVPESRMEYETVKTTPNHSNVQDDPPKRVPQSTPTFVYTLSFFAAIGGFLFGYDTGVVSGAMLLLQPEFDLDSVWEEMVVSATILFASIFALIGGPLNDAIGRKGVTVTASLVFTGGAVLLGVAQNKIMLLIGRSILGIGIGLASMTVPVYIAECAPAHLRGRLVTVNNLFITGGQFVASVLDGVFSYDKKNGWRWMLGLAAVPSALQFFGFLFLPESPRWLIKHGRVNEARQVLQKCRGTTDVEEELNKVRELCDEDQRIMEETGKENVLLKILRTPSVRRAVLVGSGLQLIQQVSGINTVMYYSATIIQMTGIRDTSMAIWLAAMTAGVNFVFTILGVWLVERIGRRPLILGSLTGVLLSLVVLAVGFQLAAFHSPPVTLTESNDTCSTYSFCQHCIENSHCGFCYTEVGKSTVNGSCVAVSSNLTSGAVQGLCDADPLPRGQVWARGFCPTDYSWMGLLGLVMYLMFFAPGMGPMPWTINSEIYPLWARSTGNAISTATNWIFNLCVAMSFLTLTKSITTYGTYWLFVGIVFCGLVFIMAALPETKGRSLEEVETLFQGSVCPGFSRKSQYSHNSLQSDRH</sequence>
<dbReference type="GeneID" id="111105718"/>
<feature type="transmembrane region" description="Helical" evidence="8">
    <location>
        <begin position="136"/>
        <end position="156"/>
    </location>
</feature>
<dbReference type="SUPFAM" id="SSF103473">
    <property type="entry name" value="MFS general substrate transporter"/>
    <property type="match status" value="1"/>
</dbReference>
<evidence type="ECO:0000313" key="11">
    <source>
        <dbReference type="RefSeq" id="XP_022295803.1"/>
    </source>
</evidence>
<dbReference type="NCBIfam" id="TIGR00879">
    <property type="entry name" value="SP"/>
    <property type="match status" value="1"/>
</dbReference>
<dbReference type="PRINTS" id="PR00171">
    <property type="entry name" value="SUGRTRNSPORT"/>
</dbReference>
<dbReference type="InterPro" id="IPR005829">
    <property type="entry name" value="Sugar_transporter_CS"/>
</dbReference>
<feature type="transmembrane region" description="Helical" evidence="8">
    <location>
        <begin position="413"/>
        <end position="437"/>
    </location>
</feature>
<keyword evidence="6 8" id="KW-0472">Membrane</keyword>
<feature type="transmembrane region" description="Helical" evidence="8">
    <location>
        <begin position="98"/>
        <end position="116"/>
    </location>
</feature>
<evidence type="ECO:0000256" key="7">
    <source>
        <dbReference type="RuleBase" id="RU003346"/>
    </source>
</evidence>
<dbReference type="AlphaFoldDB" id="A0A8B8AYH9"/>
<evidence type="ECO:0000256" key="8">
    <source>
        <dbReference type="SAM" id="Phobius"/>
    </source>
</evidence>
<evidence type="ECO:0000256" key="5">
    <source>
        <dbReference type="ARBA" id="ARBA00022989"/>
    </source>
</evidence>
<dbReference type="PANTHER" id="PTHR48020">
    <property type="entry name" value="PROTON MYO-INOSITOL COTRANSPORTER"/>
    <property type="match status" value="1"/>
</dbReference>
<dbReference type="GO" id="GO:0005366">
    <property type="term" value="F:myo-inositol:proton symporter activity"/>
    <property type="evidence" value="ECO:0007669"/>
    <property type="project" value="TreeGrafter"/>
</dbReference>
<evidence type="ECO:0000256" key="1">
    <source>
        <dbReference type="ARBA" id="ARBA00004141"/>
    </source>
</evidence>
<accession>A0A8B8AYH9</accession>
<evidence type="ECO:0000259" key="9">
    <source>
        <dbReference type="PROSITE" id="PS50850"/>
    </source>
</evidence>
<organism evidence="10 11">
    <name type="scientific">Crassostrea virginica</name>
    <name type="common">Eastern oyster</name>
    <dbReference type="NCBI Taxonomy" id="6565"/>
    <lineage>
        <taxon>Eukaryota</taxon>
        <taxon>Metazoa</taxon>
        <taxon>Spiralia</taxon>
        <taxon>Lophotrochozoa</taxon>
        <taxon>Mollusca</taxon>
        <taxon>Bivalvia</taxon>
        <taxon>Autobranchia</taxon>
        <taxon>Pteriomorphia</taxon>
        <taxon>Ostreida</taxon>
        <taxon>Ostreoidea</taxon>
        <taxon>Ostreidae</taxon>
        <taxon>Crassostrea</taxon>
    </lineage>
</organism>
<proteinExistence type="inferred from homology"/>
<feature type="transmembrane region" description="Helical" evidence="8">
    <location>
        <begin position="560"/>
        <end position="578"/>
    </location>
</feature>
<dbReference type="CDD" id="cd17360">
    <property type="entry name" value="MFS_HMIT_like"/>
    <property type="match status" value="1"/>
</dbReference>